<dbReference type="EMBL" id="SSSM01000006">
    <property type="protein sequence ID" value="THG28680.1"/>
    <property type="molecule type" value="Genomic_DNA"/>
</dbReference>
<feature type="domain" description="Cell envelope-related transcriptional attenuator" evidence="4">
    <location>
        <begin position="118"/>
        <end position="274"/>
    </location>
</feature>
<reference evidence="5 6" key="1">
    <citation type="submission" date="2019-04" db="EMBL/GenBank/DDBJ databases">
        <authorList>
            <person name="Jiang L."/>
        </authorList>
    </citation>
    <scope>NUCLEOTIDE SEQUENCE [LARGE SCALE GENOMIC DNA]</scope>
    <source>
        <strain evidence="5 6">YIM 131853</strain>
    </source>
</reference>
<name>A0A4S4FET5_9MICO</name>
<gene>
    <name evidence="5" type="ORF">E6C64_17995</name>
</gene>
<comment type="similarity">
    <text evidence="1">Belongs to the LytR/CpsA/Psr (LCP) family.</text>
</comment>
<keyword evidence="3" id="KW-0812">Transmembrane</keyword>
<proteinExistence type="inferred from homology"/>
<evidence type="ECO:0000256" key="1">
    <source>
        <dbReference type="ARBA" id="ARBA00006068"/>
    </source>
</evidence>
<dbReference type="InterPro" id="IPR004474">
    <property type="entry name" value="LytR_CpsA_psr"/>
</dbReference>
<accession>A0A4S4FET5</accession>
<dbReference type="Gene3D" id="3.40.630.190">
    <property type="entry name" value="LCP protein"/>
    <property type="match status" value="1"/>
</dbReference>
<feature type="compositionally biased region" description="Low complexity" evidence="2">
    <location>
        <begin position="374"/>
        <end position="408"/>
    </location>
</feature>
<organism evidence="5 6">
    <name type="scientific">Naasia lichenicola</name>
    <dbReference type="NCBI Taxonomy" id="2565933"/>
    <lineage>
        <taxon>Bacteria</taxon>
        <taxon>Bacillati</taxon>
        <taxon>Actinomycetota</taxon>
        <taxon>Actinomycetes</taxon>
        <taxon>Micrococcales</taxon>
        <taxon>Microbacteriaceae</taxon>
        <taxon>Naasia</taxon>
    </lineage>
</organism>
<dbReference type="PANTHER" id="PTHR33392:SF6">
    <property type="entry name" value="POLYISOPRENYL-TEICHOIC ACID--PEPTIDOGLYCAN TEICHOIC ACID TRANSFERASE TAGU"/>
    <property type="match status" value="1"/>
</dbReference>
<keyword evidence="3" id="KW-0472">Membrane</keyword>
<evidence type="ECO:0000256" key="2">
    <source>
        <dbReference type="SAM" id="MobiDB-lite"/>
    </source>
</evidence>
<keyword evidence="3" id="KW-1133">Transmembrane helix</keyword>
<dbReference type="PANTHER" id="PTHR33392">
    <property type="entry name" value="POLYISOPRENYL-TEICHOIC ACID--PEPTIDOGLYCAN TEICHOIC ACID TRANSFERASE TAGU"/>
    <property type="match status" value="1"/>
</dbReference>
<evidence type="ECO:0000313" key="6">
    <source>
        <dbReference type="Proteomes" id="UP000309133"/>
    </source>
</evidence>
<sequence>MSAMQPPPWSRFSCMDPATQARHRLAGRQDAAAPVMYLLRLLALALAVVVASVGSVAGIAVWSLTNQVTDNAIDIGNGDAAPIPSIGALAGSFNMLMVGADNAPDQSGFGETRDATLNDVNILIHVSADHQNVTVVSLPRDLVISQPECTDPTSGEVYDAVDDEPLNGAYQRGGLGCVVATVSAVTGLEIPYAALFTFAGTVAMADAVGGVPICLTDAIQDTDSGLDLPAGTSVVSGATALAYLRDRHGIAGESDLSRISSQQAYMSSLFRVMTSAGTLSDPTKLYGLAEAAATSISLSESLASVDRMVAMALAIKDVSLQNMVFVQYPVLDDPDDAAKVIPDDVLAPVLAGKLASDTPVVLSADSLGQSVTLDPSAPAPAASTDPVAPDPAATDAAGDPVATAPPVDEGLSGMNASQTTCSIAAD</sequence>
<evidence type="ECO:0000259" key="4">
    <source>
        <dbReference type="Pfam" id="PF03816"/>
    </source>
</evidence>
<feature type="transmembrane region" description="Helical" evidence="3">
    <location>
        <begin position="37"/>
        <end position="62"/>
    </location>
</feature>
<keyword evidence="6" id="KW-1185">Reference proteome</keyword>
<dbReference type="InterPro" id="IPR050922">
    <property type="entry name" value="LytR/CpsA/Psr_CW_biosynth"/>
</dbReference>
<feature type="compositionally biased region" description="Polar residues" evidence="2">
    <location>
        <begin position="414"/>
        <end position="426"/>
    </location>
</feature>
<feature type="region of interest" description="Disordered" evidence="2">
    <location>
        <begin position="372"/>
        <end position="426"/>
    </location>
</feature>
<dbReference type="Pfam" id="PF03816">
    <property type="entry name" value="LytR_cpsA_psr"/>
    <property type="match status" value="1"/>
</dbReference>
<comment type="caution">
    <text evidence="5">The sequence shown here is derived from an EMBL/GenBank/DDBJ whole genome shotgun (WGS) entry which is preliminary data.</text>
</comment>
<dbReference type="NCBIfam" id="TIGR00350">
    <property type="entry name" value="lytR_cpsA_psr"/>
    <property type="match status" value="1"/>
</dbReference>
<protein>
    <submittedName>
        <fullName evidence="5">LytR family transcriptional regulator</fullName>
    </submittedName>
</protein>
<dbReference type="Proteomes" id="UP000309133">
    <property type="component" value="Unassembled WGS sequence"/>
</dbReference>
<evidence type="ECO:0000313" key="5">
    <source>
        <dbReference type="EMBL" id="THG28680.1"/>
    </source>
</evidence>
<dbReference type="AlphaFoldDB" id="A0A4S4FET5"/>
<evidence type="ECO:0000256" key="3">
    <source>
        <dbReference type="SAM" id="Phobius"/>
    </source>
</evidence>